<dbReference type="Proteomes" id="UP001642540">
    <property type="component" value="Unassembled WGS sequence"/>
</dbReference>
<reference evidence="4 5" key="1">
    <citation type="submission" date="2024-08" db="EMBL/GenBank/DDBJ databases">
        <authorList>
            <person name="Cucini C."/>
            <person name="Frati F."/>
        </authorList>
    </citation>
    <scope>NUCLEOTIDE SEQUENCE [LARGE SCALE GENOMIC DNA]</scope>
</reference>
<keyword evidence="5" id="KW-1185">Reference proteome</keyword>
<dbReference type="InterPro" id="IPR036508">
    <property type="entry name" value="Chitin-bd_dom_sf"/>
</dbReference>
<feature type="region of interest" description="Disordered" evidence="1">
    <location>
        <begin position="295"/>
        <end position="426"/>
    </location>
</feature>
<gene>
    <name evidence="4" type="ORF">ODALV1_LOCUS28036</name>
</gene>
<dbReference type="PANTHER" id="PTHR22933:SF40">
    <property type="entry name" value="CUTICULAR PROTEIN ANALOGOUS TO PERITROPHINS 1-H"/>
    <property type="match status" value="1"/>
</dbReference>
<feature type="region of interest" description="Disordered" evidence="1">
    <location>
        <begin position="446"/>
        <end position="466"/>
    </location>
</feature>
<evidence type="ECO:0000259" key="3">
    <source>
        <dbReference type="PROSITE" id="PS50940"/>
    </source>
</evidence>
<feature type="compositionally biased region" description="Polar residues" evidence="1">
    <location>
        <begin position="606"/>
        <end position="637"/>
    </location>
</feature>
<feature type="compositionally biased region" description="Low complexity" evidence="1">
    <location>
        <begin position="204"/>
        <end position="216"/>
    </location>
</feature>
<evidence type="ECO:0000313" key="4">
    <source>
        <dbReference type="EMBL" id="CAL8139874.1"/>
    </source>
</evidence>
<dbReference type="Gene3D" id="2.170.140.10">
    <property type="entry name" value="Chitin binding domain"/>
    <property type="match status" value="1"/>
</dbReference>
<sequence length="826" mass="91821">MSLARVFCSWSIAAVLLLLSIAFSSSAESEKTSDTLAANLDENGEPVVNTTSNITLTGNPQIDYVHDPNLPRELNGYNLSDYPFYSRVPKNINFSCDGLKDGFYASIEHKCQIYHHCLFETRYDFLCANYTAFDQRTFICQFVSDVDCPNSHMFFHRNNDLYVTKSTTTLPPVYDHSLYQRRPRPQKKPKSRLRPHADDDGDDTQQQNPTATTAPPSNDPAPPPKRKEVDYADDDYDEDEDYDYVRRPARPRRRLRKCRNGRRRGRRCRGRRPVYDYDDYSYDDDYDYAYYDSARPRKNGKKKRPLNTIPAGTSQVTSTSSSETPPPTTTASSKTTTTTTTTTTTEAPLTTSSEGPSGPLDSESVTVLQNKRDELLAKTRRPSPFLRPGFRPSRQNDKSRTTTSTSTTTSTTTTTERAKPTTTKTTTTTEVPQYIYDYEYYEDDTPVEASSTTTTSTTSKPFLRGKIRGGNSAAAMLEKQRVQQSIQVRVTEDSGTNTNTIRRRDSSGVQTPTRVVTLPPTTSTTTTTTKPSSTPTPNRPSRFWQRRSTVKIVSTTATPKTTTTTAAPYYQDYQDYEDADVVDPQPSVQPHTAPAAPLQQSSKFQPLLNPTHQYGTSPVVSNTNSGSQRQQSYANTGSSSSLSSTSPSQQSASSARGHGSGSSLSSSSYARPAKPYSMQQYSQSSSSSSSSNINNSNSNSNSKNNNNYNTNSYHRQRSPTPSVPKPEFISLVDEDYNNPYVSPVAVAPTSPTSTRLHGGGSQGGGSSGYHQHPIRYFEQQHQPPFLFGAASEYNSPQFAFPPRNYPSPSNFQPYGHSTRRFSAHFV</sequence>
<feature type="compositionally biased region" description="Low complexity" evidence="1">
    <location>
        <begin position="511"/>
        <end position="541"/>
    </location>
</feature>
<dbReference type="PROSITE" id="PS50940">
    <property type="entry name" value="CHIT_BIND_II"/>
    <property type="match status" value="1"/>
</dbReference>
<feature type="compositionally biased region" description="Low complexity" evidence="1">
    <location>
        <begin position="401"/>
        <end position="426"/>
    </location>
</feature>
<feature type="compositionally biased region" description="Low complexity" evidence="1">
    <location>
        <begin position="450"/>
        <end position="459"/>
    </location>
</feature>
<dbReference type="SUPFAM" id="SSF57625">
    <property type="entry name" value="Invertebrate chitin-binding proteins"/>
    <property type="match status" value="1"/>
</dbReference>
<feature type="region of interest" description="Disordered" evidence="1">
    <location>
        <begin position="747"/>
        <end position="768"/>
    </location>
</feature>
<feature type="compositionally biased region" description="Basic residues" evidence="1">
    <location>
        <begin position="296"/>
        <end position="305"/>
    </location>
</feature>
<feature type="compositionally biased region" description="Acidic residues" evidence="1">
    <location>
        <begin position="231"/>
        <end position="242"/>
    </location>
</feature>
<accession>A0ABP1S053</accession>
<feature type="region of interest" description="Disordered" evidence="1">
    <location>
        <begin position="606"/>
        <end position="727"/>
    </location>
</feature>
<feature type="domain" description="Chitin-binding type-2" evidence="3">
    <location>
        <begin position="93"/>
        <end position="150"/>
    </location>
</feature>
<protein>
    <recommendedName>
        <fullName evidence="3">Chitin-binding type-2 domain-containing protein</fullName>
    </recommendedName>
</protein>
<feature type="compositionally biased region" description="Low complexity" evidence="1">
    <location>
        <begin position="638"/>
        <end position="668"/>
    </location>
</feature>
<proteinExistence type="predicted"/>
<feature type="signal peptide" evidence="2">
    <location>
        <begin position="1"/>
        <end position="27"/>
    </location>
</feature>
<feature type="chain" id="PRO_5047004063" description="Chitin-binding type-2 domain-containing protein" evidence="2">
    <location>
        <begin position="28"/>
        <end position="826"/>
    </location>
</feature>
<feature type="compositionally biased region" description="Basic residues" evidence="1">
    <location>
        <begin position="179"/>
        <end position="194"/>
    </location>
</feature>
<feature type="region of interest" description="Disordered" evidence="1">
    <location>
        <begin position="174"/>
        <end position="248"/>
    </location>
</feature>
<evidence type="ECO:0000256" key="1">
    <source>
        <dbReference type="SAM" id="MobiDB-lite"/>
    </source>
</evidence>
<feature type="compositionally biased region" description="Low complexity" evidence="1">
    <location>
        <begin position="317"/>
        <end position="353"/>
    </location>
</feature>
<feature type="compositionally biased region" description="Gly residues" evidence="1">
    <location>
        <begin position="757"/>
        <end position="767"/>
    </location>
</feature>
<dbReference type="EMBL" id="CAXLJM020000131">
    <property type="protein sequence ID" value="CAL8139874.1"/>
    <property type="molecule type" value="Genomic_DNA"/>
</dbReference>
<comment type="caution">
    <text evidence="4">The sequence shown here is derived from an EMBL/GenBank/DDBJ whole genome shotgun (WGS) entry which is preliminary data.</text>
</comment>
<keyword evidence="2" id="KW-0732">Signal</keyword>
<feature type="compositionally biased region" description="Low complexity" evidence="1">
    <location>
        <begin position="682"/>
        <end position="712"/>
    </location>
</feature>
<organism evidence="4 5">
    <name type="scientific">Orchesella dallaii</name>
    <dbReference type="NCBI Taxonomy" id="48710"/>
    <lineage>
        <taxon>Eukaryota</taxon>
        <taxon>Metazoa</taxon>
        <taxon>Ecdysozoa</taxon>
        <taxon>Arthropoda</taxon>
        <taxon>Hexapoda</taxon>
        <taxon>Collembola</taxon>
        <taxon>Entomobryomorpha</taxon>
        <taxon>Entomobryoidea</taxon>
        <taxon>Orchesellidae</taxon>
        <taxon>Orchesellinae</taxon>
        <taxon>Orchesella</taxon>
    </lineage>
</organism>
<evidence type="ECO:0000256" key="2">
    <source>
        <dbReference type="SAM" id="SignalP"/>
    </source>
</evidence>
<dbReference type="Pfam" id="PF01607">
    <property type="entry name" value="CBM_14"/>
    <property type="match status" value="1"/>
</dbReference>
<evidence type="ECO:0000313" key="5">
    <source>
        <dbReference type="Proteomes" id="UP001642540"/>
    </source>
</evidence>
<dbReference type="InterPro" id="IPR002557">
    <property type="entry name" value="Chitin-bd_dom"/>
</dbReference>
<name>A0ABP1S053_9HEXA</name>
<dbReference type="InterPro" id="IPR052976">
    <property type="entry name" value="Scoloptoxin-like"/>
</dbReference>
<dbReference type="PANTHER" id="PTHR22933">
    <property type="entry name" value="FI18007P1-RELATED"/>
    <property type="match status" value="1"/>
</dbReference>
<feature type="region of interest" description="Disordered" evidence="1">
    <location>
        <begin position="494"/>
        <end position="547"/>
    </location>
</feature>